<feature type="region of interest" description="Disordered" evidence="5">
    <location>
        <begin position="1629"/>
        <end position="1663"/>
    </location>
</feature>
<keyword evidence="7" id="KW-1185">Reference proteome</keyword>
<dbReference type="SUPFAM" id="SSF53335">
    <property type="entry name" value="S-adenosyl-L-methionine-dependent methyltransferases"/>
    <property type="match status" value="1"/>
</dbReference>
<comment type="similarity">
    <text evidence="4">Belongs to the class I-like SAM-binding methyltransferase superfamily. C5-methyltransferase family.</text>
</comment>
<sequence length="1971" mass="218119">MDKSGTLKHLVPGTIVEEHLTTCKLGPQKCGLCAIHQAWVSHKKPWLRVVLVEGEAKLGCSTCAKVGWDGPWAQFQQPPGARLRKHNLDRHEQSKGHRKAMESNAVELSGAPPAEDFKTCLQGMMQGQSARQGGVCSDKKNRMRYALSEAICSRNRKLLSEAHHVSLMRDERKGKLLVRFKAVLKDLTTVHGVFGMCEVPGSAESIAAATADSMQSFCQPMRQPPRGSKAEEQPVDAELLRKIQESVTIVVTDAAASELLAGDLERGRRAFADQMGQANLTSVKLIGRDVAHASTRLLKRPFQSCEALRSIMTEWIHGSDSFAQKVHHSHILSQWWAKAVQCQEDSDLLGHQCTSLAAAKHRFSSYFNPLSRIVKNLQAVFNVCGRAQAMRGADAAWATQLCQNFSSFKAVLLAMAADAAAISNDYCRQVDREEVDVATLNMGANHFISSARALFVDRQVLTLPTLFTKELLDRKASVTILQDGFAYDVKEWASLAEEVVAHEFPSWHLFAAFEVFNLADEGKRQNPDVLRNLQRLAQAFAVCPEKLKEQYARLMPIATAIKKQGGLSNRDAWKEALQRTSSRKGAQNQRHEHSALREVIAPYQGWTAASSGVEQLFSKLKRSPVELSNASAETDRRTACVMGDGQAVAAMADIVTDARQIYASLLHSGVARPRTRVRFDCGTKGGCREGTFAHWNRNRKQAVAEAVQSYTTPPRKPSAVQTVSALKERDFQRKHALKRKAEALADGLLLPDEVTEDVRTEAVRVAKTNKQADQQRAKKRRDYELGGHLTSTTKTPDWACQGLTGPAWFCQKLGPQEELHKRLQGHSDLRQAKLFIVNDFATVERKVRFMVEEPGLTLLLREACQRGWRAVRAEDLKGKAHLKKKSLKTIPVTKAELRAQLLRVNDLASDWQDRLRKHSRQTDPSTGVITAASDCSGYGSDLVAYRLLGLKARVRPVMMSEVDANKVILYQAVAQACGWNMDGLRPIDMFLRKPEDMKHADVYIAGYPCPSFSNLGKQAGVDDRRGLLTLKGLEYVALWRPKVVVLEQVKAILQKKYTKVWNYVLKILRQLDYVIDFKVLDTRNFAVPQSRPRVYLLAVAKEICADCKVSVPEGGPNRMDLHHFIQKEVAGSEKLHLPKYELLLGEKMWTKGYILDVGSSERFQSVMTNCSPCLTKTRLSQDGYYIPKLRRRLLTLEAASLQGLPAQILNAMQGAAAIHRMPARTVEGSIGDTMSINVLATVVMHGLSVAGLANFKAKKDADPAAAAASPDTDPTNSAYYAQLEADVKTILQEFPGIEKEKPRKDELSAEERALRRDKWRAVLLSVPAAFKDASGSEPDQVWVQAWNRRQSLKQEHESMARTAMQTAIEIDQFKTMCEELPSCKGRLSPAQLAQEFSTLGLQSVQGGKRDEENEGRLTANLISQALAVKKGVLSSARAVELLLELETSYGTRSPFHSLSRLHIASTKPSTTQMRDWVLESIVDWLAHDLLQLGDISNSSLAGAKHQTGLVQLFELKKKVHDYFFDILLPKSGMSEADRVLLKANTARHDTYRMHSGQADCSWMARLKKSAIEAFHLLEDLTYGKKYDNGLRQAAKAGGAPEAVLEHELVKEQWDKVLATLKNEEAERKAAEELAVGAAESAPDTSNELEQLRKPPSQHSQGSEKYWKAVANQTVRTYCSFPGGPKTLEGVITLVSQTSLRDFQGEGGKSCVLTHLDLDGLGESMGPNQRPLLRKKFVAEPALLKKLLHGAMIGRNAQRKGDEATCPAEGEVVVIHCGADRSGKDAESLFRPATARKDQPIEAEQKDITVIFSDSSIRSRNKGAAKEKDVSTESVFSALTLPCTFYRSFLKAHSVQAVLDLSSCQGELAKACVAERVPFVGLTLSESHSAKLEMILTNFVLTQMQTEGSTFYRADAAAGPAAGTKRKAETETEGSQGQERPKAKAKGKGKAKSANNKPNENEEENQNEEEET</sequence>
<comment type="caution">
    <text evidence="6">The sequence shown here is derived from an EMBL/GenBank/DDBJ whole genome shotgun (WGS) entry which is preliminary data.</text>
</comment>
<feature type="region of interest" description="Disordered" evidence="5">
    <location>
        <begin position="87"/>
        <end position="111"/>
    </location>
</feature>
<evidence type="ECO:0000256" key="1">
    <source>
        <dbReference type="ARBA" id="ARBA00022603"/>
    </source>
</evidence>
<feature type="compositionally biased region" description="Acidic residues" evidence="5">
    <location>
        <begin position="1960"/>
        <end position="1971"/>
    </location>
</feature>
<feature type="compositionally biased region" description="Basic and acidic residues" evidence="5">
    <location>
        <begin position="89"/>
        <end position="101"/>
    </location>
</feature>
<name>A0ABP0RWB5_9DINO</name>
<dbReference type="Proteomes" id="UP001642484">
    <property type="component" value="Unassembled WGS sequence"/>
</dbReference>
<dbReference type="PANTHER" id="PTHR46098:SF1">
    <property type="entry name" value="TRNA (CYTOSINE(38)-C(5))-METHYLTRANSFERASE"/>
    <property type="match status" value="1"/>
</dbReference>
<dbReference type="PROSITE" id="PS51679">
    <property type="entry name" value="SAM_MT_C5"/>
    <property type="match status" value="1"/>
</dbReference>
<accession>A0ABP0RWB5</accession>
<keyword evidence="1 4" id="KW-0489">Methyltransferase</keyword>
<dbReference type="PANTHER" id="PTHR46098">
    <property type="entry name" value="TRNA (CYTOSINE(38)-C(5))-METHYLTRANSFERASE"/>
    <property type="match status" value="1"/>
</dbReference>
<evidence type="ECO:0000256" key="3">
    <source>
        <dbReference type="ARBA" id="ARBA00022691"/>
    </source>
</evidence>
<evidence type="ECO:0000256" key="4">
    <source>
        <dbReference type="PROSITE-ProRule" id="PRU01016"/>
    </source>
</evidence>
<reference evidence="6 7" key="1">
    <citation type="submission" date="2024-02" db="EMBL/GenBank/DDBJ databases">
        <authorList>
            <person name="Chen Y."/>
            <person name="Shah S."/>
            <person name="Dougan E. K."/>
            <person name="Thang M."/>
            <person name="Chan C."/>
        </authorList>
    </citation>
    <scope>NUCLEOTIDE SEQUENCE [LARGE SCALE GENOMIC DNA]</scope>
</reference>
<evidence type="ECO:0000256" key="2">
    <source>
        <dbReference type="ARBA" id="ARBA00022679"/>
    </source>
</evidence>
<dbReference type="InterPro" id="IPR029063">
    <property type="entry name" value="SAM-dependent_MTases_sf"/>
</dbReference>
<feature type="active site" evidence="4">
    <location>
        <position position="1009"/>
    </location>
</feature>
<dbReference type="EMBL" id="CAXAMN010026688">
    <property type="protein sequence ID" value="CAK9104937.1"/>
    <property type="molecule type" value="Genomic_DNA"/>
</dbReference>
<gene>
    <name evidence="6" type="ORF">CCMP2556_LOCUS49155</name>
</gene>
<organism evidence="6 7">
    <name type="scientific">Durusdinium trenchii</name>
    <dbReference type="NCBI Taxonomy" id="1381693"/>
    <lineage>
        <taxon>Eukaryota</taxon>
        <taxon>Sar</taxon>
        <taxon>Alveolata</taxon>
        <taxon>Dinophyceae</taxon>
        <taxon>Suessiales</taxon>
        <taxon>Symbiodiniaceae</taxon>
        <taxon>Durusdinium</taxon>
    </lineage>
</organism>
<keyword evidence="2 4" id="KW-0808">Transferase</keyword>
<dbReference type="Pfam" id="PF00145">
    <property type="entry name" value="DNA_methylase"/>
    <property type="match status" value="1"/>
</dbReference>
<evidence type="ECO:0000256" key="5">
    <source>
        <dbReference type="SAM" id="MobiDB-lite"/>
    </source>
</evidence>
<keyword evidence="3 4" id="KW-0949">S-adenosyl-L-methionine</keyword>
<protein>
    <recommendedName>
        <fullName evidence="8">DNA (cytosine-5-)-methyltransferase</fullName>
    </recommendedName>
</protein>
<dbReference type="Gene3D" id="3.40.50.150">
    <property type="entry name" value="Vaccinia Virus protein VP39"/>
    <property type="match status" value="1"/>
</dbReference>
<evidence type="ECO:0000313" key="6">
    <source>
        <dbReference type="EMBL" id="CAK9104937.1"/>
    </source>
</evidence>
<proteinExistence type="inferred from homology"/>
<feature type="non-terminal residue" evidence="6">
    <location>
        <position position="1971"/>
    </location>
</feature>
<evidence type="ECO:0000313" key="7">
    <source>
        <dbReference type="Proteomes" id="UP001642484"/>
    </source>
</evidence>
<dbReference type="InterPro" id="IPR001525">
    <property type="entry name" value="C5_MeTfrase"/>
</dbReference>
<evidence type="ECO:0008006" key="8">
    <source>
        <dbReference type="Google" id="ProtNLM"/>
    </source>
</evidence>
<dbReference type="InterPro" id="IPR050750">
    <property type="entry name" value="C5-MTase"/>
</dbReference>
<feature type="region of interest" description="Disordered" evidence="5">
    <location>
        <begin position="1915"/>
        <end position="1971"/>
    </location>
</feature>